<evidence type="ECO:0000259" key="5">
    <source>
        <dbReference type="Pfam" id="PF01613"/>
    </source>
</evidence>
<dbReference type="SUPFAM" id="SSF50475">
    <property type="entry name" value="FMN-binding split barrel"/>
    <property type="match status" value="1"/>
</dbReference>
<dbReference type="Pfam" id="PF01613">
    <property type="entry name" value="Flavin_Reduct"/>
    <property type="match status" value="1"/>
</dbReference>
<evidence type="ECO:0000256" key="3">
    <source>
        <dbReference type="ARBA" id="ARBA00038054"/>
    </source>
</evidence>
<accession>A0A938WQZ7</accession>
<evidence type="ECO:0000256" key="4">
    <source>
        <dbReference type="SAM" id="MobiDB-lite"/>
    </source>
</evidence>
<dbReference type="Gene3D" id="2.30.110.10">
    <property type="entry name" value="Electron Transport, Fmn-binding Protein, Chain A"/>
    <property type="match status" value="1"/>
</dbReference>
<comment type="cofactor">
    <cofactor evidence="1">
        <name>FMN</name>
        <dbReference type="ChEBI" id="CHEBI:58210"/>
    </cofactor>
</comment>
<keyword evidence="7" id="KW-1185">Reference proteome</keyword>
<comment type="caution">
    <text evidence="6">The sequence shown here is derived from an EMBL/GenBank/DDBJ whole genome shotgun (WGS) entry which is preliminary data.</text>
</comment>
<feature type="domain" description="Flavin reductase like" evidence="5">
    <location>
        <begin position="27"/>
        <end position="159"/>
    </location>
</feature>
<gene>
    <name evidence="6" type="ORF">H6A34_01225</name>
</gene>
<feature type="compositionally biased region" description="Basic and acidic residues" evidence="4">
    <location>
        <begin position="1"/>
        <end position="14"/>
    </location>
</feature>
<name>A0A938WQZ7_9BACT</name>
<dbReference type="AlphaFoldDB" id="A0A938WQZ7"/>
<protein>
    <submittedName>
        <fullName evidence="6">Flavin reductase</fullName>
    </submittedName>
</protein>
<dbReference type="InterPro" id="IPR052174">
    <property type="entry name" value="Flavoredoxin"/>
</dbReference>
<evidence type="ECO:0000313" key="6">
    <source>
        <dbReference type="EMBL" id="MBM6672515.1"/>
    </source>
</evidence>
<evidence type="ECO:0000256" key="2">
    <source>
        <dbReference type="ARBA" id="ARBA00022630"/>
    </source>
</evidence>
<proteinExistence type="inferred from homology"/>
<feature type="region of interest" description="Disordered" evidence="4">
    <location>
        <begin position="1"/>
        <end position="23"/>
    </location>
</feature>
<dbReference type="Proteomes" id="UP000706891">
    <property type="component" value="Unassembled WGS sequence"/>
</dbReference>
<keyword evidence="2" id="KW-0285">Flavoprotein</keyword>
<sequence length="202" mass="22271">MNVNQKEKVKEVPGRRNFGTQHPVMTPQPCIMIATYDENQVPDVMMAAWGGQCDYDKITFDLGAHKTTENIKLKKAFTVSFATEENTAQSDYLGLVSGNKVTDKVKRAGFTVTPSPNVDAPIINEYKLTLECRVVEMEENTDGGARVVGEVVNWSADESILNAEGKVDLAKLRPIIFDSSALIYRAVGDSVGQAWHSGKKFQ</sequence>
<evidence type="ECO:0000313" key="7">
    <source>
        <dbReference type="Proteomes" id="UP000706891"/>
    </source>
</evidence>
<comment type="similarity">
    <text evidence="3">Belongs to the flavoredoxin family.</text>
</comment>
<evidence type="ECO:0000256" key="1">
    <source>
        <dbReference type="ARBA" id="ARBA00001917"/>
    </source>
</evidence>
<dbReference type="GO" id="GO:0016646">
    <property type="term" value="F:oxidoreductase activity, acting on the CH-NH group of donors, NAD or NADP as acceptor"/>
    <property type="evidence" value="ECO:0007669"/>
    <property type="project" value="UniProtKB-ARBA"/>
</dbReference>
<dbReference type="InterPro" id="IPR012349">
    <property type="entry name" value="Split_barrel_FMN-bd"/>
</dbReference>
<dbReference type="PANTHER" id="PTHR43567">
    <property type="entry name" value="FLAVOREDOXIN-RELATED-RELATED"/>
    <property type="match status" value="1"/>
</dbReference>
<reference evidence="6" key="1">
    <citation type="submission" date="2020-08" db="EMBL/GenBank/DDBJ databases">
        <authorList>
            <person name="Cejkova D."/>
            <person name="Kubasova T."/>
            <person name="Jahodarova E."/>
            <person name="Rychlik I."/>
        </authorList>
    </citation>
    <scope>NUCLEOTIDE SEQUENCE</scope>
    <source>
        <strain evidence="6">An824</strain>
    </source>
</reference>
<dbReference type="EMBL" id="JACJJG010000002">
    <property type="protein sequence ID" value="MBM6672515.1"/>
    <property type="molecule type" value="Genomic_DNA"/>
</dbReference>
<organism evidence="6 7">
    <name type="scientific">Marseilla massiliensis</name>
    <dbReference type="NCBI Taxonomy" id="1841864"/>
    <lineage>
        <taxon>Bacteria</taxon>
        <taxon>Pseudomonadati</taxon>
        <taxon>Bacteroidota</taxon>
        <taxon>Bacteroidia</taxon>
        <taxon>Bacteroidales</taxon>
        <taxon>Prevotellaceae</taxon>
        <taxon>Marseilla</taxon>
    </lineage>
</organism>
<dbReference type="InterPro" id="IPR002563">
    <property type="entry name" value="Flavin_Rdtase-like_dom"/>
</dbReference>
<dbReference type="GO" id="GO:0010181">
    <property type="term" value="F:FMN binding"/>
    <property type="evidence" value="ECO:0007669"/>
    <property type="project" value="InterPro"/>
</dbReference>
<reference evidence="6" key="2">
    <citation type="journal article" date="2021" name="Sci. Rep.">
        <title>The distribution of antibiotic resistance genes in chicken gut microbiota commensals.</title>
        <authorList>
            <person name="Juricova H."/>
            <person name="Matiasovicova J."/>
            <person name="Kubasova T."/>
            <person name="Cejkova D."/>
            <person name="Rychlik I."/>
        </authorList>
    </citation>
    <scope>NUCLEOTIDE SEQUENCE</scope>
    <source>
        <strain evidence="6">An824</strain>
    </source>
</reference>
<dbReference type="PANTHER" id="PTHR43567:SF1">
    <property type="entry name" value="FLAVOREDOXIN"/>
    <property type="match status" value="1"/>
</dbReference>